<feature type="signal peptide" evidence="1">
    <location>
        <begin position="1"/>
        <end position="24"/>
    </location>
</feature>
<evidence type="ECO:0000313" key="2">
    <source>
        <dbReference type="EMBL" id="MBP3961890.1"/>
    </source>
</evidence>
<keyword evidence="3" id="KW-1185">Reference proteome</keyword>
<protein>
    <submittedName>
        <fullName evidence="2">Uncharacterized protein</fullName>
    </submittedName>
</protein>
<keyword evidence="1" id="KW-0732">Signal</keyword>
<reference evidence="2 3" key="1">
    <citation type="submission" date="2021-04" db="EMBL/GenBank/DDBJ databases">
        <title>Paenibacillus sp. DLE-14 whole genome sequence.</title>
        <authorList>
            <person name="Ham Y.J."/>
        </authorList>
    </citation>
    <scope>NUCLEOTIDE SEQUENCE [LARGE SCALE GENOMIC DNA]</scope>
    <source>
        <strain evidence="2 3">DLE-14</strain>
    </source>
</reference>
<evidence type="ECO:0000256" key="1">
    <source>
        <dbReference type="SAM" id="SignalP"/>
    </source>
</evidence>
<accession>A0ABS5C7S0</accession>
<dbReference type="Proteomes" id="UP000673394">
    <property type="component" value="Unassembled WGS sequence"/>
</dbReference>
<organism evidence="2 3">
    <name type="scientific">Paenibacillus lignilyticus</name>
    <dbReference type="NCBI Taxonomy" id="1172615"/>
    <lineage>
        <taxon>Bacteria</taxon>
        <taxon>Bacillati</taxon>
        <taxon>Bacillota</taxon>
        <taxon>Bacilli</taxon>
        <taxon>Bacillales</taxon>
        <taxon>Paenibacillaceae</taxon>
        <taxon>Paenibacillus</taxon>
    </lineage>
</organism>
<sequence length="138" mass="14632">MKKSIYLILLSALCLTAFGGTAAAAPKGQANSGLPGLIEENQSSVQGCTKWNLCYFSGNDKDLPISNAGAIKFESSGTSNGITVDFNSLKWTSNFNFTGYIFVKAGNGGYLYWACGCGDLFTPDNKDISHVTFFPSGS</sequence>
<proteinExistence type="predicted"/>
<evidence type="ECO:0000313" key="3">
    <source>
        <dbReference type="Proteomes" id="UP000673394"/>
    </source>
</evidence>
<comment type="caution">
    <text evidence="2">The sequence shown here is derived from an EMBL/GenBank/DDBJ whole genome shotgun (WGS) entry which is preliminary data.</text>
</comment>
<feature type="chain" id="PRO_5046427491" evidence="1">
    <location>
        <begin position="25"/>
        <end position="138"/>
    </location>
</feature>
<dbReference type="EMBL" id="JAGKSP010000001">
    <property type="protein sequence ID" value="MBP3961890.1"/>
    <property type="molecule type" value="Genomic_DNA"/>
</dbReference>
<name>A0ABS5C7S0_9BACL</name>
<gene>
    <name evidence="2" type="ORF">I8J30_04145</name>
</gene>
<dbReference type="RefSeq" id="WP_091213561.1">
    <property type="nucleotide sequence ID" value="NZ_JAGKSP010000001.1"/>
</dbReference>